<sequence>MDIGSLHAIQHKVSDCENRLSRLYDAIENGIADGSDPTLIDSLASLKAERDQAKVAKDRAFAALMRENGAIGAVPFRLAYLRAVIDQVEVGDTDFSIVGRGDVLEWLVTGNGATPAGVPSFICKWRAWQDWKYLMAASKLK</sequence>
<dbReference type="Proteomes" id="UP000574931">
    <property type="component" value="Unassembled WGS sequence"/>
</dbReference>
<evidence type="ECO:0000313" key="2">
    <source>
        <dbReference type="Proteomes" id="UP000574931"/>
    </source>
</evidence>
<evidence type="ECO:0000313" key="1">
    <source>
        <dbReference type="EMBL" id="NNU63051.1"/>
    </source>
</evidence>
<name>A0A849KMY4_9HYPH</name>
<gene>
    <name evidence="1" type="ORF">HKX02_22750</name>
</gene>
<dbReference type="AlphaFoldDB" id="A0A849KMY4"/>
<keyword evidence="2" id="KW-1185">Reference proteome</keyword>
<reference evidence="1 2" key="1">
    <citation type="submission" date="2020-05" db="EMBL/GenBank/DDBJ databases">
        <title>Draft Genome Sequence of Ochrobactrum soli Isolated from Stable Fly Gut.</title>
        <authorList>
            <person name="Pileggi M.T."/>
            <person name="Vazhakkala L.J."/>
            <person name="Wong C.N."/>
        </authorList>
    </citation>
    <scope>NUCLEOTIDE SEQUENCE [LARGE SCALE GENOMIC DNA]</scope>
    <source>
        <strain evidence="1 2">MTP-C0764</strain>
    </source>
</reference>
<proteinExistence type="predicted"/>
<protein>
    <submittedName>
        <fullName evidence="1">Uncharacterized protein</fullName>
    </submittedName>
</protein>
<dbReference type="EMBL" id="JABFCY010000018">
    <property type="protein sequence ID" value="NNU63051.1"/>
    <property type="molecule type" value="Genomic_DNA"/>
</dbReference>
<accession>A0A849KMY4</accession>
<organism evidence="1 2">
    <name type="scientific">Ochrobactrum soli</name>
    <dbReference type="NCBI Taxonomy" id="2448455"/>
    <lineage>
        <taxon>Bacteria</taxon>
        <taxon>Pseudomonadati</taxon>
        <taxon>Pseudomonadota</taxon>
        <taxon>Alphaproteobacteria</taxon>
        <taxon>Hyphomicrobiales</taxon>
        <taxon>Brucellaceae</taxon>
        <taxon>Brucella/Ochrobactrum group</taxon>
        <taxon>Ochrobactrum</taxon>
    </lineage>
</organism>
<comment type="caution">
    <text evidence="1">The sequence shown here is derived from an EMBL/GenBank/DDBJ whole genome shotgun (WGS) entry which is preliminary data.</text>
</comment>
<dbReference type="RefSeq" id="WP_171319425.1">
    <property type="nucleotide sequence ID" value="NZ_JABFCY010000018.1"/>
</dbReference>